<evidence type="ECO:0000256" key="5">
    <source>
        <dbReference type="ARBA" id="ARBA00047655"/>
    </source>
</evidence>
<evidence type="ECO:0000313" key="8">
    <source>
        <dbReference type="Proteomes" id="UP000694544"/>
    </source>
</evidence>
<dbReference type="GO" id="GO:0035241">
    <property type="term" value="F:protein-arginine omega-N monomethyltransferase activity"/>
    <property type="evidence" value="ECO:0007669"/>
    <property type="project" value="TreeGrafter"/>
</dbReference>
<organism evidence="7 8">
    <name type="scientific">Moschus moschiferus</name>
    <name type="common">Siberian musk deer</name>
    <name type="synonym">Moschus sibiricus</name>
    <dbReference type="NCBI Taxonomy" id="68415"/>
    <lineage>
        <taxon>Eukaryota</taxon>
        <taxon>Metazoa</taxon>
        <taxon>Chordata</taxon>
        <taxon>Craniata</taxon>
        <taxon>Vertebrata</taxon>
        <taxon>Euteleostomi</taxon>
        <taxon>Mammalia</taxon>
        <taxon>Eutheria</taxon>
        <taxon>Laurasiatheria</taxon>
        <taxon>Artiodactyla</taxon>
        <taxon>Ruminantia</taxon>
        <taxon>Pecora</taxon>
        <taxon>Moschidae</taxon>
        <taxon>Moschus</taxon>
    </lineage>
</organism>
<comment type="subcellular location">
    <subcellularLocation>
        <location evidence="1">Nucleus</location>
        <location evidence="1">Nucleoplasm</location>
    </subcellularLocation>
</comment>
<evidence type="ECO:0000256" key="1">
    <source>
        <dbReference type="ARBA" id="ARBA00004642"/>
    </source>
</evidence>
<dbReference type="InterPro" id="IPR055135">
    <property type="entry name" value="PRMT_dom"/>
</dbReference>
<dbReference type="GO" id="GO:0042054">
    <property type="term" value="F:histone methyltransferase activity"/>
    <property type="evidence" value="ECO:0007669"/>
    <property type="project" value="TreeGrafter"/>
</dbReference>
<dbReference type="Proteomes" id="UP000694544">
    <property type="component" value="Unplaced"/>
</dbReference>
<proteinExistence type="predicted"/>
<reference evidence="7" key="2">
    <citation type="submission" date="2025-09" db="UniProtKB">
        <authorList>
            <consortium name="Ensembl"/>
        </authorList>
    </citation>
    <scope>IDENTIFICATION</scope>
</reference>
<dbReference type="GO" id="GO:0032259">
    <property type="term" value="P:methylation"/>
    <property type="evidence" value="ECO:0007669"/>
    <property type="project" value="UniProtKB-KW"/>
</dbReference>
<evidence type="ECO:0000256" key="3">
    <source>
        <dbReference type="ARBA" id="ARBA00022679"/>
    </source>
</evidence>
<dbReference type="InterPro" id="IPR029063">
    <property type="entry name" value="SAM-dependent_MTases_sf"/>
</dbReference>
<protein>
    <recommendedName>
        <fullName evidence="6">Protein arginine N-methyltransferase domain-containing protein</fullName>
    </recommendedName>
</protein>
<dbReference type="PANTHER" id="PTHR11006:SF54">
    <property type="entry name" value="PROTEIN ARGININE N-METHYLTRANSFERASE 1"/>
    <property type="match status" value="1"/>
</dbReference>
<keyword evidence="4" id="KW-0949">S-adenosyl-L-methionine</keyword>
<dbReference type="PANTHER" id="PTHR11006">
    <property type="entry name" value="PROTEIN ARGININE N-METHYLTRANSFERASE"/>
    <property type="match status" value="1"/>
</dbReference>
<dbReference type="Pfam" id="PF22528">
    <property type="entry name" value="PRMT_C"/>
    <property type="match status" value="1"/>
</dbReference>
<sequence>IAAAKVSNCILENFVATLANGMSLQLPLEGVVSCGQTESSEKPNAEDMMSKDRYFDCYAHFSIHEEVLKGLQIHVPQLHVSWPAPFQRQDGAGRWLRHKDPLYVYFKARARRVTGIECFSSSDYMMKNVKDNKLSHPRICAALTSCIKDVAIKEPLVDVVDPKQLVTNLPHKGSGYLHGQGGRPDLHFPLLPTVKLNGCMHALVADFNTDTESPSPHWKQMVFYMEDYLTVKTGEKIFGIIGMWPNAKNNRDLDFTIDLQLCELSCSTDYWMH</sequence>
<dbReference type="InterPro" id="IPR025799">
    <property type="entry name" value="Arg_MeTrfase"/>
</dbReference>
<evidence type="ECO:0000256" key="4">
    <source>
        <dbReference type="ARBA" id="ARBA00022691"/>
    </source>
</evidence>
<dbReference type="Ensembl" id="ENSMMST00000015320.1">
    <property type="protein sequence ID" value="ENSMMSP00000013881.1"/>
    <property type="gene ID" value="ENSMMSG00000010521.1"/>
</dbReference>
<dbReference type="AlphaFoldDB" id="A0A8C6DGI5"/>
<comment type="catalytic activity">
    <reaction evidence="5">
        <text>N(omega)-methyl-L-arginyl-[protein] + S-adenosyl-L-methionine = N(omega),N(omega)-dimethyl-L-arginyl-[protein] + S-adenosyl-L-homocysteine + H(+)</text>
        <dbReference type="Rhea" id="RHEA:48104"/>
        <dbReference type="Rhea" id="RHEA-COMP:11990"/>
        <dbReference type="Rhea" id="RHEA-COMP:11991"/>
        <dbReference type="ChEBI" id="CHEBI:15378"/>
        <dbReference type="ChEBI" id="CHEBI:57856"/>
        <dbReference type="ChEBI" id="CHEBI:59789"/>
        <dbReference type="ChEBI" id="CHEBI:61897"/>
        <dbReference type="ChEBI" id="CHEBI:65280"/>
    </reaction>
    <physiologicalReaction direction="left-to-right" evidence="5">
        <dbReference type="Rhea" id="RHEA:48105"/>
    </physiologicalReaction>
</comment>
<reference evidence="7" key="1">
    <citation type="submission" date="2025-08" db="UniProtKB">
        <authorList>
            <consortium name="Ensembl"/>
        </authorList>
    </citation>
    <scope>IDENTIFICATION</scope>
</reference>
<keyword evidence="8" id="KW-1185">Reference proteome</keyword>
<dbReference type="Gene3D" id="2.70.160.11">
    <property type="entry name" value="Hnrnp arginine n-methyltransferase1"/>
    <property type="match status" value="1"/>
</dbReference>
<evidence type="ECO:0000256" key="2">
    <source>
        <dbReference type="ARBA" id="ARBA00022603"/>
    </source>
</evidence>
<dbReference type="GO" id="GO:0005654">
    <property type="term" value="C:nucleoplasm"/>
    <property type="evidence" value="ECO:0007669"/>
    <property type="project" value="UniProtKB-SubCell"/>
</dbReference>
<evidence type="ECO:0000259" key="6">
    <source>
        <dbReference type="Pfam" id="PF22528"/>
    </source>
</evidence>
<dbReference type="SUPFAM" id="SSF53335">
    <property type="entry name" value="S-adenosyl-L-methionine-dependent methyltransferases"/>
    <property type="match status" value="1"/>
</dbReference>
<accession>A0A8C6DGI5</accession>
<keyword evidence="2" id="KW-0489">Methyltransferase</keyword>
<dbReference type="GO" id="GO:0035242">
    <property type="term" value="F:protein-arginine omega-N asymmetric methyltransferase activity"/>
    <property type="evidence" value="ECO:0007669"/>
    <property type="project" value="TreeGrafter"/>
</dbReference>
<evidence type="ECO:0000313" key="7">
    <source>
        <dbReference type="Ensembl" id="ENSMMSP00000013881.1"/>
    </source>
</evidence>
<keyword evidence="3" id="KW-0808">Transferase</keyword>
<feature type="domain" description="Protein arginine N-methyltransferase" evidence="6">
    <location>
        <begin position="207"/>
        <end position="261"/>
    </location>
</feature>
<dbReference type="GeneTree" id="ENSGT00940000154700"/>
<name>A0A8C6DGI5_MOSMO</name>